<evidence type="ECO:0000313" key="6">
    <source>
        <dbReference type="EMBL" id="TDY54251.1"/>
    </source>
</evidence>
<evidence type="ECO:0000256" key="2">
    <source>
        <dbReference type="ARBA" id="ARBA00022729"/>
    </source>
</evidence>
<name>A0A4R8LZU5_9BACT</name>
<organism evidence="6 7">
    <name type="scientific">Aminivibrio pyruvatiphilus</name>
    <dbReference type="NCBI Taxonomy" id="1005740"/>
    <lineage>
        <taxon>Bacteria</taxon>
        <taxon>Thermotogati</taxon>
        <taxon>Synergistota</taxon>
        <taxon>Synergistia</taxon>
        <taxon>Synergistales</taxon>
        <taxon>Aminobacteriaceae</taxon>
        <taxon>Aminivibrio</taxon>
    </lineage>
</organism>
<dbReference type="SUPFAM" id="SSF48239">
    <property type="entry name" value="Terpenoid cyclases/Protein prenyltransferases"/>
    <property type="match status" value="1"/>
</dbReference>
<dbReference type="InterPro" id="IPR008930">
    <property type="entry name" value="Terpenoid_cyclase/PrenylTrfase"/>
</dbReference>
<dbReference type="InterPro" id="IPR001599">
    <property type="entry name" value="Macroglobln_a2"/>
</dbReference>
<evidence type="ECO:0008006" key="8">
    <source>
        <dbReference type="Google" id="ProtNLM"/>
    </source>
</evidence>
<dbReference type="Pfam" id="PF00207">
    <property type="entry name" value="A2M"/>
    <property type="match status" value="1"/>
</dbReference>
<keyword evidence="7" id="KW-1185">Reference proteome</keyword>
<dbReference type="EMBL" id="SORI01000028">
    <property type="protein sequence ID" value="TDY54251.1"/>
    <property type="molecule type" value="Genomic_DNA"/>
</dbReference>
<dbReference type="Pfam" id="PF17972">
    <property type="entry name" value="bMG5"/>
    <property type="match status" value="1"/>
</dbReference>
<dbReference type="InterPro" id="IPR002890">
    <property type="entry name" value="MG2"/>
</dbReference>
<comment type="caution">
    <text evidence="6">The sequence shown here is derived from an EMBL/GenBank/DDBJ whole genome shotgun (WGS) entry which is preliminary data.</text>
</comment>
<evidence type="ECO:0000256" key="1">
    <source>
        <dbReference type="ARBA" id="ARBA00010556"/>
    </source>
</evidence>
<dbReference type="InterPro" id="IPR021868">
    <property type="entry name" value="Alpha_2_Macroglob_MG3"/>
</dbReference>
<accession>A0A4R8LZU5</accession>
<dbReference type="PANTHER" id="PTHR40094:SF1">
    <property type="entry name" value="UBIQUITIN DOMAIN-CONTAINING PROTEIN"/>
    <property type="match status" value="1"/>
</dbReference>
<dbReference type="PANTHER" id="PTHR40094">
    <property type="entry name" value="ALPHA-2-MACROGLOBULIN HOMOLOG"/>
    <property type="match status" value="1"/>
</dbReference>
<dbReference type="OrthoDB" id="9767116at2"/>
<dbReference type="Pfam" id="PF07703">
    <property type="entry name" value="A2M_BRD"/>
    <property type="match status" value="1"/>
</dbReference>
<dbReference type="Pfam" id="PF11974">
    <property type="entry name" value="bMG3"/>
    <property type="match status" value="1"/>
</dbReference>
<dbReference type="SMART" id="SM01360">
    <property type="entry name" value="A2M"/>
    <property type="match status" value="1"/>
</dbReference>
<dbReference type="InterPro" id="IPR011625">
    <property type="entry name" value="A2M_N_BRD"/>
</dbReference>
<gene>
    <name evidence="6" type="ORF">C8D99_12822</name>
</gene>
<dbReference type="InterPro" id="IPR041462">
    <property type="entry name" value="Bact_A2M_MG6"/>
</dbReference>
<dbReference type="Pfam" id="PF17962">
    <property type="entry name" value="bMG6"/>
    <property type="match status" value="1"/>
</dbReference>
<dbReference type="InterPro" id="IPR041246">
    <property type="entry name" value="Bact_MG10"/>
</dbReference>
<sequence>MKRLILMFLALLLLAGGTGLAEAAPADEFSVLSFSPSGTVKGRPPVKIVFSQAAAPKNLVGKALPADRHPVAFSPSIRGEGKWTDAKTFVFTPLANLPSATLFRATLRDDLRDTAGRRLVGRQSWEFSTESLKLLRVQQVDFTENGNAVLELAFNLPVSPFRLRGYLVLANDKNQAVEYFFSGNAPSSRIQVFTPPFSEQKLRVILAAGMTSDAGPLGIEKEVRQEVTVTRKMEIRGAYASSNYPEQSGITITTSIGADMASAARFVELSPKTPFTVEPGYNGFTILGDFKPRQRFEVTLKKGLPSRDGSKLEADYTKAVIFPDMYPVLLFPAAGTFLSPAGDLRVPIETVNIEEVSLNLWRVYENNIPLAMTMQGYSVPRDLTRRIVTKNARPEGALNTPVRRAIDLKELAGESKGVFLLTASDVSGEYWGEAEQLVAVTDLGITARVAPAGITVWVNTILGMKPVESASVKVYSKSNQLIASGSTDGTGIWSWSGKEPWDPQLVPAIVTVEKGDDLSFLKLDTNLLADGGFDTGGRSWSTGYDAMVFAPRGVFRPGERVDFSTIVRDARRMPPDPFPVLYVVRSSLGREVARGTAMLSPEGMASFHAALAPASPTGNYSAEVFLPGDEKSPLGRTSFFVEDFVAPRLEVKAASETKYLLPGESADVEIASSYLFGAPAAGLPFEAEVRASSAAFRPEGWKAFTFGDMEKKFEPFAEFIGDGTLDETGKGKVSFEAPDGWSPPASVNLLFLLKVMEESGRWVSTSLSMPFHPYPVYLGIEKPSGDAVPGRETSVRVAAVTPEGEPADLDMVVGTLFLVHRHYNLVKVDNQTRMQVQTELVPQSEGTVSLKEGVGTFSFTPKSWGEYVVHFSDETSGSTASAQMYAWAPYGAGESAGSTLLDRVVIRVDREKYAPGETASLSFRSPFAGNLLVTVDTDRELFRKVIPLDKGEITLDIPLSDEMIPNAYITAWVIRPVKEGEAWGSHRALGTLSVPVERTEKKLSVSLGAPDRVLPGEAVKVAGTLKDGAGIPRKGEVSLFFVDEGILSLTGFATPDPWKYFMAKRALGLSVHDMYDLLLPLESRETPLLKPGGGAGEDAMAALRAGLSPLSARSFLLLSVFAGNIATDERGSFEAELDLPEFSGKGRLMAVAASGDAFGMAETHIVMAREVTTELSLPRAVSPGDSFFAPLKVFSGASGERRATVKITAEGPLSVNGKREFIADLKKDGDEALFTARFTAGPEAGMAFLSVVTEWEGGTFTQDLDLPVRPAFPRIALSGSGLVRGGESGEIAIPRAWFSGTEEGRLVLSDLPALDLLGPSVFLMTYPYGCLEQTVSGAWPLLVLPELAADIDPALVNRDELDAALALRIRQIGAMQLYHGAFASWPGSSTAYPWGSVYAAHFLVEAQKSGIPVPEDLVGGALSYVRALLPLMPDDESEWRMRENMTLKAYASYVLALAGEPPLGWMAHIGEHKNLLRGSGTVFLAGAYALSSKTSEPLKELGTGAPSLREGDITTLESVSRTDALKLLMWTEVDPLSAPAAELAGKLIGEARKKAWGTTQDNAMSVLALGRWIERTKEARKPFTAVLMDQSGTQVASFSDGKRMSLDLKDLPEGPLSLELTGDGTAYYAWTAAGVPEKAPAPGSRGVTVSRAWANRQGDPVSQGTPVERGDRIEVTLTITPAAPLRDLVVTDMLPGGMEIENLRLSGGADLPPSPNRTYGVRAEMRDDRMLLFIDYLDKPLQYRYLVRAVSRGTFTLPPLAAEGMYAPDTGAVTAAGTVEIR</sequence>
<dbReference type="InterPro" id="IPR041203">
    <property type="entry name" value="Bact_A2M_MG5"/>
</dbReference>
<evidence type="ECO:0000259" key="5">
    <source>
        <dbReference type="SMART" id="SM01360"/>
    </source>
</evidence>
<comment type="similarity">
    <text evidence="1">Belongs to the protease inhibitor I39 (alpha-2-macroglobulin) family. Bacterial alpha-2-macroglobulin subfamily.</text>
</comment>
<dbReference type="GO" id="GO:0004866">
    <property type="term" value="F:endopeptidase inhibitor activity"/>
    <property type="evidence" value="ECO:0007669"/>
    <property type="project" value="InterPro"/>
</dbReference>
<protein>
    <recommendedName>
        <fullName evidence="8">Alpha-2-macroglobulin family protein</fullName>
    </recommendedName>
</protein>
<dbReference type="InterPro" id="IPR051802">
    <property type="entry name" value="YfhM-like"/>
</dbReference>
<dbReference type="Pfam" id="PF13205">
    <property type="entry name" value="Big_5"/>
    <property type="match status" value="1"/>
</dbReference>
<feature type="domain" description="Alpha-2-macroglobulin bait region" evidence="4">
    <location>
        <begin position="904"/>
        <end position="1049"/>
    </location>
</feature>
<reference evidence="6 7" key="1">
    <citation type="submission" date="2019-03" db="EMBL/GenBank/DDBJ databases">
        <title>Genomic Encyclopedia of Type Strains, Phase IV (KMG-IV): sequencing the most valuable type-strain genomes for metagenomic binning, comparative biology and taxonomic classification.</title>
        <authorList>
            <person name="Goeker M."/>
        </authorList>
    </citation>
    <scope>NUCLEOTIDE SEQUENCE [LARGE SCALE GENOMIC DNA]</scope>
    <source>
        <strain evidence="6 7">DSM 25964</strain>
    </source>
</reference>
<dbReference type="InterPro" id="IPR032812">
    <property type="entry name" value="SbsA_Ig"/>
</dbReference>
<evidence type="ECO:0000259" key="4">
    <source>
        <dbReference type="SMART" id="SM01359"/>
    </source>
</evidence>
<dbReference type="Pfam" id="PF17973">
    <property type="entry name" value="bMG10"/>
    <property type="match status" value="1"/>
</dbReference>
<dbReference type="Pfam" id="PF01835">
    <property type="entry name" value="MG2"/>
    <property type="match status" value="1"/>
</dbReference>
<proteinExistence type="inferred from homology"/>
<dbReference type="CDD" id="cd02891">
    <property type="entry name" value="A2M_like"/>
    <property type="match status" value="1"/>
</dbReference>
<dbReference type="Gene3D" id="2.60.40.1930">
    <property type="match status" value="1"/>
</dbReference>
<dbReference type="SMART" id="SM01359">
    <property type="entry name" value="A2M_N_2"/>
    <property type="match status" value="1"/>
</dbReference>
<dbReference type="Gene3D" id="2.60.40.3710">
    <property type="match status" value="1"/>
</dbReference>
<feature type="domain" description="Alpha-2-macroglobulin" evidence="5">
    <location>
        <begin position="1119"/>
        <end position="1207"/>
    </location>
</feature>
<feature type="chain" id="PRO_5020520716" description="Alpha-2-macroglobulin family protein" evidence="3">
    <location>
        <begin position="24"/>
        <end position="1782"/>
    </location>
</feature>
<keyword evidence="2 3" id="KW-0732">Signal</keyword>
<evidence type="ECO:0000256" key="3">
    <source>
        <dbReference type="SAM" id="SignalP"/>
    </source>
</evidence>
<dbReference type="RefSeq" id="WP_133959100.1">
    <property type="nucleotide sequence ID" value="NZ_SORI01000028.1"/>
</dbReference>
<dbReference type="Gene3D" id="1.50.10.20">
    <property type="match status" value="1"/>
</dbReference>
<dbReference type="Proteomes" id="UP000295066">
    <property type="component" value="Unassembled WGS sequence"/>
</dbReference>
<evidence type="ECO:0000313" key="7">
    <source>
        <dbReference type="Proteomes" id="UP000295066"/>
    </source>
</evidence>
<feature type="signal peptide" evidence="3">
    <location>
        <begin position="1"/>
        <end position="23"/>
    </location>
</feature>